<protein>
    <submittedName>
        <fullName evidence="2">Membrane-spanning 4-domains subfamily A member 8-like</fullName>
    </submittedName>
</protein>
<keyword evidence="1" id="KW-0472">Membrane</keyword>
<evidence type="ECO:0000313" key="3">
    <source>
        <dbReference type="Proteomes" id="UP000727407"/>
    </source>
</evidence>
<keyword evidence="3" id="KW-1185">Reference proteome</keyword>
<gene>
    <name evidence="2" type="ORF">DAT39_022375</name>
</gene>
<feature type="transmembrane region" description="Helical" evidence="1">
    <location>
        <begin position="6"/>
        <end position="28"/>
    </location>
</feature>
<keyword evidence="1" id="KW-1133">Transmembrane helix</keyword>
<name>A0A8J4T320_CLAMG</name>
<evidence type="ECO:0000313" key="2">
    <source>
        <dbReference type="EMBL" id="KAF5887029.1"/>
    </source>
</evidence>
<organism evidence="2 3">
    <name type="scientific">Clarias magur</name>
    <name type="common">Asian catfish</name>
    <name type="synonym">Macropteronotus magur</name>
    <dbReference type="NCBI Taxonomy" id="1594786"/>
    <lineage>
        <taxon>Eukaryota</taxon>
        <taxon>Metazoa</taxon>
        <taxon>Chordata</taxon>
        <taxon>Craniata</taxon>
        <taxon>Vertebrata</taxon>
        <taxon>Euteleostomi</taxon>
        <taxon>Actinopterygii</taxon>
        <taxon>Neopterygii</taxon>
        <taxon>Teleostei</taxon>
        <taxon>Ostariophysi</taxon>
        <taxon>Siluriformes</taxon>
        <taxon>Clariidae</taxon>
        <taxon>Clarias</taxon>
    </lineage>
</organism>
<proteinExistence type="predicted"/>
<dbReference type="EMBL" id="QNUK01001137">
    <property type="protein sequence ID" value="KAF5887029.1"/>
    <property type="molecule type" value="Genomic_DNA"/>
</dbReference>
<reference evidence="2" key="1">
    <citation type="submission" date="2020-07" db="EMBL/GenBank/DDBJ databases">
        <title>Clarias magur genome sequencing, assembly and annotation.</title>
        <authorList>
            <person name="Kushwaha B."/>
            <person name="Kumar R."/>
            <person name="Das P."/>
            <person name="Joshi C.G."/>
            <person name="Kumar D."/>
            <person name="Nagpure N.S."/>
            <person name="Pandey M."/>
            <person name="Agarwal S."/>
            <person name="Srivastava S."/>
            <person name="Singh M."/>
            <person name="Sahoo L."/>
            <person name="Jayasankar P."/>
            <person name="Meher P.K."/>
            <person name="Koringa P.G."/>
            <person name="Iquebal M.A."/>
            <person name="Das S.P."/>
            <person name="Bit A."/>
            <person name="Patnaik S."/>
            <person name="Patel N."/>
            <person name="Shah T.M."/>
            <person name="Hinsu A."/>
            <person name="Jena J.K."/>
        </authorList>
    </citation>
    <scope>NUCLEOTIDE SEQUENCE</scope>
    <source>
        <strain evidence="2">CIFAMagur01</strain>
        <tissue evidence="2">Testis</tissue>
    </source>
</reference>
<feature type="non-terminal residue" evidence="2">
    <location>
        <position position="51"/>
    </location>
</feature>
<comment type="caution">
    <text evidence="2">The sequence shown here is derived from an EMBL/GenBank/DDBJ whole genome shotgun (WGS) entry which is preliminary data.</text>
</comment>
<dbReference type="AlphaFoldDB" id="A0A8J4T320"/>
<dbReference type="OrthoDB" id="10071849at2759"/>
<sequence>MKATLVLNILSTIAAGIAIIMLSLDFLFDPMPYGCYYYHYNHICRYDYPIE</sequence>
<dbReference type="Proteomes" id="UP000727407">
    <property type="component" value="Unassembled WGS sequence"/>
</dbReference>
<evidence type="ECO:0000256" key="1">
    <source>
        <dbReference type="SAM" id="Phobius"/>
    </source>
</evidence>
<accession>A0A8J4T320</accession>
<keyword evidence="1" id="KW-0812">Transmembrane</keyword>